<dbReference type="Ensembl" id="ENSGACT00000073837.1">
    <property type="protein sequence ID" value="ENSGACP00000055741.1"/>
    <property type="gene ID" value="ENSGACG00000034106.1"/>
</dbReference>
<evidence type="ECO:0000313" key="3">
    <source>
        <dbReference type="Proteomes" id="UP000007635"/>
    </source>
</evidence>
<dbReference type="GO" id="GO:0015074">
    <property type="term" value="P:DNA integration"/>
    <property type="evidence" value="ECO:0007669"/>
    <property type="project" value="InterPro"/>
</dbReference>
<dbReference type="InterPro" id="IPR036397">
    <property type="entry name" value="RNaseH_sf"/>
</dbReference>
<evidence type="ECO:0000313" key="2">
    <source>
        <dbReference type="Ensembl" id="ENSGACP00000055741.1"/>
    </source>
</evidence>
<accession>A0AAQ4R0F9</accession>
<reference evidence="2 3" key="1">
    <citation type="journal article" date="2021" name="G3 (Bethesda)">
        <title>Improved contiguity of the threespine stickleback genome using long-read sequencing.</title>
        <authorList>
            <person name="Nath S."/>
            <person name="Shaw D.E."/>
            <person name="White M.A."/>
        </authorList>
    </citation>
    <scope>NUCLEOTIDE SEQUENCE [LARGE SCALE GENOMIC DNA]</scope>
    <source>
        <strain evidence="2 3">Lake Benthic</strain>
    </source>
</reference>
<dbReference type="SUPFAM" id="SSF53098">
    <property type="entry name" value="Ribonuclease H-like"/>
    <property type="match status" value="1"/>
</dbReference>
<dbReference type="Pfam" id="PF00665">
    <property type="entry name" value="rve"/>
    <property type="match status" value="1"/>
</dbReference>
<dbReference type="Proteomes" id="UP000007635">
    <property type="component" value="Chromosome VIII"/>
</dbReference>
<dbReference type="Ensembl" id="ENSGACT00000073586.1">
    <property type="protein sequence ID" value="ENSGACP00000040098.1"/>
    <property type="gene ID" value="ENSGACG00000034106.1"/>
</dbReference>
<protein>
    <recommendedName>
        <fullName evidence="1">Integrase catalytic domain-containing protein</fullName>
    </recommendedName>
</protein>
<dbReference type="PANTHER" id="PTHR37984:SF15">
    <property type="entry name" value="INTEGRASE CATALYTIC DOMAIN-CONTAINING PROTEIN"/>
    <property type="match status" value="1"/>
</dbReference>
<proteinExistence type="predicted"/>
<dbReference type="FunFam" id="3.30.420.10:FF:000032">
    <property type="entry name" value="Retrovirus-related Pol polyprotein from transposon 297-like Protein"/>
    <property type="match status" value="1"/>
</dbReference>
<dbReference type="Pfam" id="PF22938">
    <property type="entry name" value="Integrase_p58_C"/>
    <property type="match status" value="1"/>
</dbReference>
<feature type="domain" description="Integrase catalytic" evidence="1">
    <location>
        <begin position="1"/>
        <end position="129"/>
    </location>
</feature>
<dbReference type="PROSITE" id="PS50994">
    <property type="entry name" value="INTEGRASE"/>
    <property type="match status" value="1"/>
</dbReference>
<dbReference type="Ensembl" id="ENSGACT00000049592.1">
    <property type="protein sequence ID" value="ENSGACP00000065422.1"/>
    <property type="gene ID" value="ENSGACG00000034106.1"/>
</dbReference>
<name>A0AAQ4R0F9_GASAC</name>
<dbReference type="AlphaFoldDB" id="A0AAQ4R0F9"/>
<dbReference type="GeneTree" id="ENSGT01050000244855"/>
<reference evidence="2" key="2">
    <citation type="submission" date="2025-05" db="UniProtKB">
        <authorList>
            <consortium name="Ensembl"/>
        </authorList>
    </citation>
    <scope>IDENTIFICATION</scope>
</reference>
<dbReference type="GO" id="GO:0003676">
    <property type="term" value="F:nucleic acid binding"/>
    <property type="evidence" value="ECO:0007669"/>
    <property type="project" value="InterPro"/>
</dbReference>
<keyword evidence="3" id="KW-1185">Reference proteome</keyword>
<dbReference type="PANTHER" id="PTHR37984">
    <property type="entry name" value="PROTEIN CBG26694"/>
    <property type="match status" value="1"/>
</dbReference>
<dbReference type="Gene3D" id="3.30.420.10">
    <property type="entry name" value="Ribonuclease H-like superfamily/Ribonuclease H"/>
    <property type="match status" value="1"/>
</dbReference>
<dbReference type="InterPro" id="IPR054465">
    <property type="entry name" value="Integrase_p58-like_C"/>
</dbReference>
<evidence type="ECO:0000259" key="1">
    <source>
        <dbReference type="PROSITE" id="PS50994"/>
    </source>
</evidence>
<dbReference type="InterPro" id="IPR012337">
    <property type="entry name" value="RNaseH-like_sf"/>
</dbReference>
<sequence>MCAATRFPEAVPLRNITAKSIVRALTKFFSTFGLPRVVQSDQGSNFQSRLFKRILGTLNVRHVVSSAYHPESQGALERWHQTLKSMLKKHCHDNGTDWDESTPFVLFAARDAVQESLGFSPAQLVFGHTLRGPLQTLHDQVLSLQGVPAQNVLDYVSQFRERLHRANALAKHMLTTAQTAMKRNYDRSAVERTFSVGDKVLALLPVPGTTLSAKFSGPYEVHERLSDTDYVLSTPDRRRKTRVCHINMLKLYHARNKGPDSEVTARGCRPHSVIGKPQLGVVALTVSDPMPLPDVDDVRPRCPVYPGSRLTNSEAVEALPTCLPHLSHAQRQDVIELITRVPLSSIRTVQM</sequence>
<organism evidence="2 3">
    <name type="scientific">Gasterosteus aculeatus aculeatus</name>
    <name type="common">three-spined stickleback</name>
    <dbReference type="NCBI Taxonomy" id="481459"/>
    <lineage>
        <taxon>Eukaryota</taxon>
        <taxon>Metazoa</taxon>
        <taxon>Chordata</taxon>
        <taxon>Craniata</taxon>
        <taxon>Vertebrata</taxon>
        <taxon>Euteleostomi</taxon>
        <taxon>Actinopterygii</taxon>
        <taxon>Neopterygii</taxon>
        <taxon>Teleostei</taxon>
        <taxon>Neoteleostei</taxon>
        <taxon>Acanthomorphata</taxon>
        <taxon>Eupercaria</taxon>
        <taxon>Perciformes</taxon>
        <taxon>Cottioidei</taxon>
        <taxon>Gasterosteales</taxon>
        <taxon>Gasterosteidae</taxon>
        <taxon>Gasterosteus</taxon>
    </lineage>
</organism>
<dbReference type="InterPro" id="IPR001584">
    <property type="entry name" value="Integrase_cat-core"/>
</dbReference>
<dbReference type="InterPro" id="IPR050951">
    <property type="entry name" value="Retrovirus_Pol_polyprotein"/>
</dbReference>